<dbReference type="GO" id="GO:0055070">
    <property type="term" value="P:copper ion homeostasis"/>
    <property type="evidence" value="ECO:0007669"/>
    <property type="project" value="TreeGrafter"/>
</dbReference>
<dbReference type="InterPro" id="IPR023214">
    <property type="entry name" value="HAD_sf"/>
</dbReference>
<name>A0A0F8VUY7_9ZZZZ</name>
<evidence type="ECO:0000256" key="2">
    <source>
        <dbReference type="ARBA" id="ARBA00022692"/>
    </source>
</evidence>
<comment type="caution">
    <text evidence="10">The sequence shown here is derived from an EMBL/GenBank/DDBJ whole genome shotgun (WGS) entry which is preliminary data.</text>
</comment>
<dbReference type="InterPro" id="IPR023299">
    <property type="entry name" value="ATPase_P-typ_cyto_dom_N"/>
</dbReference>
<dbReference type="InterPro" id="IPR023298">
    <property type="entry name" value="ATPase_P-typ_TM_dom_sf"/>
</dbReference>
<keyword evidence="4" id="KW-0547">Nucleotide-binding</keyword>
<reference evidence="10" key="1">
    <citation type="journal article" date="2015" name="Nature">
        <title>Complex archaea that bridge the gap between prokaryotes and eukaryotes.</title>
        <authorList>
            <person name="Spang A."/>
            <person name="Saw J.H."/>
            <person name="Jorgensen S.L."/>
            <person name="Zaremba-Niedzwiedzka K."/>
            <person name="Martijn J."/>
            <person name="Lind A.E."/>
            <person name="van Eijk R."/>
            <person name="Schleper C."/>
            <person name="Guy L."/>
            <person name="Ettema T.J."/>
        </authorList>
    </citation>
    <scope>NUCLEOTIDE SEQUENCE</scope>
</reference>
<evidence type="ECO:0000256" key="8">
    <source>
        <dbReference type="ARBA" id="ARBA00023136"/>
    </source>
</evidence>
<comment type="subcellular location">
    <subcellularLocation>
        <location evidence="1">Membrane</location>
        <topology evidence="1">Multi-pass membrane protein</topology>
    </subcellularLocation>
</comment>
<feature type="transmembrane region" description="Helical" evidence="9">
    <location>
        <begin position="12"/>
        <end position="36"/>
    </location>
</feature>
<dbReference type="InterPro" id="IPR027256">
    <property type="entry name" value="P-typ_ATPase_IB"/>
</dbReference>
<dbReference type="Gene3D" id="3.40.50.1000">
    <property type="entry name" value="HAD superfamily/HAD-like"/>
    <property type="match status" value="1"/>
</dbReference>
<dbReference type="AlphaFoldDB" id="A0A0F8VUY7"/>
<dbReference type="InterPro" id="IPR044492">
    <property type="entry name" value="P_typ_ATPase_HD_dom"/>
</dbReference>
<keyword evidence="3" id="KW-0479">Metal-binding</keyword>
<evidence type="ECO:0000313" key="10">
    <source>
        <dbReference type="EMBL" id="KKK48168.1"/>
    </source>
</evidence>
<evidence type="ECO:0000256" key="7">
    <source>
        <dbReference type="ARBA" id="ARBA00022989"/>
    </source>
</evidence>
<protein>
    <recommendedName>
        <fullName evidence="11">HMA domain-containing protein</fullName>
    </recommendedName>
</protein>
<dbReference type="InterPro" id="IPR018303">
    <property type="entry name" value="ATPase_P-typ_P_site"/>
</dbReference>
<evidence type="ECO:0000256" key="1">
    <source>
        <dbReference type="ARBA" id="ARBA00004141"/>
    </source>
</evidence>
<evidence type="ECO:0000256" key="5">
    <source>
        <dbReference type="ARBA" id="ARBA00022840"/>
    </source>
</evidence>
<dbReference type="GO" id="GO:0005507">
    <property type="term" value="F:copper ion binding"/>
    <property type="evidence" value="ECO:0007669"/>
    <property type="project" value="TreeGrafter"/>
</dbReference>
<accession>A0A0F8VUY7</accession>
<dbReference type="PANTHER" id="PTHR43520:SF8">
    <property type="entry name" value="P-TYPE CU(+) TRANSPORTER"/>
    <property type="match status" value="1"/>
</dbReference>
<keyword evidence="2 9" id="KW-0812">Transmembrane</keyword>
<dbReference type="InterPro" id="IPR036412">
    <property type="entry name" value="HAD-like_sf"/>
</dbReference>
<dbReference type="SUPFAM" id="SSF81665">
    <property type="entry name" value="Calcium ATPase, transmembrane domain M"/>
    <property type="match status" value="1"/>
</dbReference>
<dbReference type="InterPro" id="IPR001757">
    <property type="entry name" value="P_typ_ATPase"/>
</dbReference>
<gene>
    <name evidence="10" type="ORF">LCGC14_3147850</name>
</gene>
<organism evidence="10">
    <name type="scientific">marine sediment metagenome</name>
    <dbReference type="NCBI Taxonomy" id="412755"/>
    <lineage>
        <taxon>unclassified sequences</taxon>
        <taxon>metagenomes</taxon>
        <taxon>ecological metagenomes</taxon>
    </lineage>
</organism>
<dbReference type="SUPFAM" id="SSF56784">
    <property type="entry name" value="HAD-like"/>
    <property type="match status" value="1"/>
</dbReference>
<dbReference type="GO" id="GO:0005524">
    <property type="term" value="F:ATP binding"/>
    <property type="evidence" value="ECO:0007669"/>
    <property type="project" value="UniProtKB-KW"/>
</dbReference>
<dbReference type="SFLD" id="SFLDS00003">
    <property type="entry name" value="Haloacid_Dehalogenase"/>
    <property type="match status" value="1"/>
</dbReference>
<dbReference type="NCBIfam" id="TIGR01525">
    <property type="entry name" value="ATPase-IB_hvy"/>
    <property type="match status" value="1"/>
</dbReference>
<dbReference type="GO" id="GO:0043682">
    <property type="term" value="F:P-type divalent copper transporter activity"/>
    <property type="evidence" value="ECO:0007669"/>
    <property type="project" value="TreeGrafter"/>
</dbReference>
<dbReference type="Gene3D" id="3.40.1110.10">
    <property type="entry name" value="Calcium-transporting ATPase, cytoplasmic domain N"/>
    <property type="match status" value="2"/>
</dbReference>
<dbReference type="EMBL" id="LAZR01069206">
    <property type="protein sequence ID" value="KKK48168.1"/>
    <property type="molecule type" value="Genomic_DNA"/>
</dbReference>
<dbReference type="SFLD" id="SFLDF00027">
    <property type="entry name" value="p-type_atpase"/>
    <property type="match status" value="1"/>
</dbReference>
<feature type="transmembrane region" description="Helical" evidence="9">
    <location>
        <begin position="43"/>
        <end position="64"/>
    </location>
</feature>
<proteinExistence type="predicted"/>
<keyword evidence="5" id="KW-0067">ATP-binding</keyword>
<feature type="non-terminal residue" evidence="10">
    <location>
        <position position="336"/>
    </location>
</feature>
<keyword evidence="7 9" id="KW-1133">Transmembrane helix</keyword>
<evidence type="ECO:0008006" key="11">
    <source>
        <dbReference type="Google" id="ProtNLM"/>
    </source>
</evidence>
<dbReference type="GO" id="GO:0016020">
    <property type="term" value="C:membrane"/>
    <property type="evidence" value="ECO:0007669"/>
    <property type="project" value="UniProtKB-SubCell"/>
</dbReference>
<keyword evidence="6" id="KW-1278">Translocase</keyword>
<dbReference type="GO" id="GO:0016887">
    <property type="term" value="F:ATP hydrolysis activity"/>
    <property type="evidence" value="ECO:0007669"/>
    <property type="project" value="InterPro"/>
</dbReference>
<feature type="non-terminal residue" evidence="10">
    <location>
        <position position="1"/>
    </location>
</feature>
<sequence length="336" mass="35428">VPAVLLISLSTIVAWLVFPDFFMGIITWGAPFLPWINIELGPVALALFAGVAVLVICCPCALGLGTPTTLMVASGMGAENGVLIRHGEAVQTMKEVHTIVFDKTGTITKGKPGVTDIVTSNPLPVTRERLLFYAASVEAGSEHPLGQAIVQEAKRGGQGLVGVDDFEAITGKGVKGRVDGREILVGNQKLMKDSQIDFRQFKDRLGQLEDEAKTAMLVAVDNRIAGIVAVADTLKEDSVQAIAELEERGLETAMITGDNQRTANAIAKKVGITRVLAEVLPQDKVAEIQRLQEKVGTVAMVGDGINDAPALTQANVGIAIGTGTDIAIESSDITLI</sequence>
<evidence type="ECO:0000256" key="4">
    <source>
        <dbReference type="ARBA" id="ARBA00022741"/>
    </source>
</evidence>
<dbReference type="NCBIfam" id="TIGR01494">
    <property type="entry name" value="ATPase_P-type"/>
    <property type="match status" value="1"/>
</dbReference>
<dbReference type="SFLD" id="SFLDG00002">
    <property type="entry name" value="C1.7:_P-type_atpase_like"/>
    <property type="match status" value="1"/>
</dbReference>
<dbReference type="PROSITE" id="PS00154">
    <property type="entry name" value="ATPASE_E1_E2"/>
    <property type="match status" value="1"/>
</dbReference>
<evidence type="ECO:0000256" key="3">
    <source>
        <dbReference type="ARBA" id="ARBA00022723"/>
    </source>
</evidence>
<dbReference type="Pfam" id="PF00702">
    <property type="entry name" value="Hydrolase"/>
    <property type="match status" value="1"/>
</dbReference>
<evidence type="ECO:0000256" key="9">
    <source>
        <dbReference type="SAM" id="Phobius"/>
    </source>
</evidence>
<keyword evidence="8 9" id="KW-0472">Membrane</keyword>
<evidence type="ECO:0000256" key="6">
    <source>
        <dbReference type="ARBA" id="ARBA00022967"/>
    </source>
</evidence>
<dbReference type="PANTHER" id="PTHR43520">
    <property type="entry name" value="ATP7, ISOFORM B"/>
    <property type="match status" value="1"/>
</dbReference>
<dbReference type="PRINTS" id="PR00119">
    <property type="entry name" value="CATATPASE"/>
</dbReference>